<accession>A0A8K2A6I3</accession>
<sequence length="439" mass="49822">MASSSALTLYDYQCRWLADRSRFKIAMFARQTGKTFATTLEIVDDCFEVESQGRRTRWVILSRGERQAREAMQEGVRLHLQAYQMAADVIESEFVGESGQAFKQLEARLPGGSRIIALPANPDTARGYSGNVFLDEFAIHKNSRAIWGALFPVVSAGYKVRITSTPKGKANKFYELWSLDDPLWHKHRIDIHQAVREGLPRDVEELRRGLNDPDLWAQEYLCQFVDEASAWLSYDLINSCESPEAGDPDRYQGGDVYIGNDIARRNDLWVAWVLERVGDVLWTREIVTLRRATFAEQDATMDALFERYRVRRLAMDQTGMGEKPTEDAQRRYGMHRVEGILFTAANKQTLAQIGKQGFEDRKLRVPAGDLELRQDLHKLRKIVTPTGGVRFDADTDALGHADRAWACFLAQYAVTNTFSPIDYTPITPSPDPVLKGFCA</sequence>
<name>A0A8K2A6I3_9CYAN</name>
<gene>
    <name evidence="3" type="ORF">GS597_01400</name>
</gene>
<dbReference type="AlphaFoldDB" id="A0A8K2A6I3"/>
<protein>
    <submittedName>
        <fullName evidence="3">Terminase</fullName>
    </submittedName>
</protein>
<dbReference type="InterPro" id="IPR027417">
    <property type="entry name" value="P-loop_NTPase"/>
</dbReference>
<dbReference type="Pfam" id="PF03237">
    <property type="entry name" value="Terminase_6N"/>
    <property type="match status" value="1"/>
</dbReference>
<keyword evidence="1" id="KW-1188">Viral release from host cell</keyword>
<dbReference type="Gene3D" id="3.40.50.300">
    <property type="entry name" value="P-loop containing nucleotide triphosphate hydrolases"/>
    <property type="match status" value="1"/>
</dbReference>
<dbReference type="RefSeq" id="WP_161823675.1">
    <property type="nucleotide sequence ID" value="NZ_WVIC01000002.1"/>
</dbReference>
<reference evidence="3" key="1">
    <citation type="submission" date="2019-12" db="EMBL/GenBank/DDBJ databases">
        <title>High-Quality draft genome sequences of three cyanobacteria isolated from the limestone walls of the Old Cathedral of Coimbra.</title>
        <authorList>
            <person name="Tiago I."/>
            <person name="Soares F."/>
            <person name="Portugal A."/>
        </authorList>
    </citation>
    <scope>NUCLEOTIDE SEQUENCE [LARGE SCALE GENOMIC DNA]</scope>
    <source>
        <strain evidence="3">C</strain>
    </source>
</reference>
<evidence type="ECO:0000259" key="2">
    <source>
        <dbReference type="Pfam" id="PF17289"/>
    </source>
</evidence>
<dbReference type="Pfam" id="PF17289">
    <property type="entry name" value="Terminase_6C"/>
    <property type="match status" value="1"/>
</dbReference>
<keyword evidence="4" id="KW-1185">Reference proteome</keyword>
<dbReference type="Gene3D" id="3.30.420.240">
    <property type="match status" value="1"/>
</dbReference>
<proteinExistence type="predicted"/>
<evidence type="ECO:0000256" key="1">
    <source>
        <dbReference type="ARBA" id="ARBA00022612"/>
    </source>
</evidence>
<comment type="caution">
    <text evidence="3">The sequence shown here is derived from an EMBL/GenBank/DDBJ whole genome shotgun (WGS) entry which is preliminary data.</text>
</comment>
<dbReference type="EMBL" id="WVIC01000002">
    <property type="protein sequence ID" value="NCJ05195.1"/>
    <property type="molecule type" value="Genomic_DNA"/>
</dbReference>
<evidence type="ECO:0000313" key="3">
    <source>
        <dbReference type="EMBL" id="NCJ05195.1"/>
    </source>
</evidence>
<organism evidence="3 4">
    <name type="scientific">Petrachloros mirabilis ULC683</name>
    <dbReference type="NCBI Taxonomy" id="2781853"/>
    <lineage>
        <taxon>Bacteria</taxon>
        <taxon>Bacillati</taxon>
        <taxon>Cyanobacteriota</taxon>
        <taxon>Cyanophyceae</taxon>
        <taxon>Synechococcales</taxon>
        <taxon>Petrachlorosaceae</taxon>
        <taxon>Petrachloros</taxon>
        <taxon>Petrachloros mirabilis</taxon>
    </lineage>
</organism>
<evidence type="ECO:0000313" key="4">
    <source>
        <dbReference type="Proteomes" id="UP000607397"/>
    </source>
</evidence>
<dbReference type="Proteomes" id="UP000607397">
    <property type="component" value="Unassembled WGS sequence"/>
</dbReference>
<dbReference type="InterPro" id="IPR035421">
    <property type="entry name" value="Terminase_6C"/>
</dbReference>
<feature type="domain" description="Terminase large subunit gp17-like C-terminal" evidence="2">
    <location>
        <begin position="258"/>
        <end position="410"/>
    </location>
</feature>